<dbReference type="AlphaFoldDB" id="A0A6H5IB30"/>
<proteinExistence type="predicted"/>
<dbReference type="Pfam" id="PF12796">
    <property type="entry name" value="Ank_2"/>
    <property type="match status" value="1"/>
</dbReference>
<dbReference type="Gene3D" id="1.25.40.20">
    <property type="entry name" value="Ankyrin repeat-containing domain"/>
    <property type="match status" value="1"/>
</dbReference>
<evidence type="ECO:0000313" key="1">
    <source>
        <dbReference type="EMBL" id="CAB0032068.1"/>
    </source>
</evidence>
<dbReference type="SMART" id="SM00248">
    <property type="entry name" value="ANK"/>
    <property type="match status" value="2"/>
</dbReference>
<dbReference type="OrthoDB" id="616263at2759"/>
<dbReference type="InterPro" id="IPR002110">
    <property type="entry name" value="Ankyrin_rpt"/>
</dbReference>
<dbReference type="Proteomes" id="UP000479190">
    <property type="component" value="Unassembled WGS sequence"/>
</dbReference>
<name>A0A6H5IB30_9HYME</name>
<dbReference type="SUPFAM" id="SSF48403">
    <property type="entry name" value="Ankyrin repeat"/>
    <property type="match status" value="1"/>
</dbReference>
<keyword evidence="2" id="KW-1185">Reference proteome</keyword>
<organism evidence="1 2">
    <name type="scientific">Trichogramma brassicae</name>
    <dbReference type="NCBI Taxonomy" id="86971"/>
    <lineage>
        <taxon>Eukaryota</taxon>
        <taxon>Metazoa</taxon>
        <taxon>Ecdysozoa</taxon>
        <taxon>Arthropoda</taxon>
        <taxon>Hexapoda</taxon>
        <taxon>Insecta</taxon>
        <taxon>Pterygota</taxon>
        <taxon>Neoptera</taxon>
        <taxon>Endopterygota</taxon>
        <taxon>Hymenoptera</taxon>
        <taxon>Apocrita</taxon>
        <taxon>Proctotrupomorpha</taxon>
        <taxon>Chalcidoidea</taxon>
        <taxon>Trichogrammatidae</taxon>
        <taxon>Trichogramma</taxon>
    </lineage>
</organism>
<protein>
    <submittedName>
        <fullName evidence="1">Uncharacterized protein</fullName>
    </submittedName>
</protein>
<dbReference type="InterPro" id="IPR036770">
    <property type="entry name" value="Ankyrin_rpt-contain_sf"/>
</dbReference>
<sequence length="187" mass="21572">MEALIILKGSLQDLNLEIQEERCKLFVQLYSIISQWQGDLPNLRLIFQSNEIDWFLTEAITNEEISIDVTVTFVNFVISTGYKDQPERDESVNPSTRRVTPIHHASRKNLTEIVHKLFSVYDNFDVNYIDESGLTHCHVACMFGLENYVQKFLKHGQDPNHLVGPPLHLSLAYRCERVARVLLSNGR</sequence>
<reference evidence="1 2" key="1">
    <citation type="submission" date="2020-02" db="EMBL/GenBank/DDBJ databases">
        <authorList>
            <person name="Ferguson B K."/>
        </authorList>
    </citation>
    <scope>NUCLEOTIDE SEQUENCE [LARGE SCALE GENOMIC DNA]</scope>
</reference>
<accession>A0A6H5IB30</accession>
<gene>
    <name evidence="1" type="ORF">TBRA_LOCUS4019</name>
</gene>
<dbReference type="EMBL" id="CADCXV010000663">
    <property type="protein sequence ID" value="CAB0032068.1"/>
    <property type="molecule type" value="Genomic_DNA"/>
</dbReference>
<evidence type="ECO:0000313" key="2">
    <source>
        <dbReference type="Proteomes" id="UP000479190"/>
    </source>
</evidence>